<keyword evidence="1" id="KW-1133">Transmembrane helix</keyword>
<comment type="caution">
    <text evidence="3">The sequence shown here is derived from an EMBL/GenBank/DDBJ whole genome shotgun (WGS) entry which is preliminary data.</text>
</comment>
<dbReference type="EMBL" id="RCOR01000006">
    <property type="protein sequence ID" value="RSN70584.1"/>
    <property type="molecule type" value="Genomic_DNA"/>
</dbReference>
<dbReference type="PANTHER" id="PTHR30121">
    <property type="entry name" value="UNCHARACTERIZED PROTEIN YJGR-RELATED"/>
    <property type="match status" value="1"/>
</dbReference>
<gene>
    <name evidence="3" type="ORF">D9Q81_00825</name>
</gene>
<evidence type="ECO:0000313" key="3">
    <source>
        <dbReference type="EMBL" id="RSN70584.1"/>
    </source>
</evidence>
<evidence type="ECO:0000256" key="1">
    <source>
        <dbReference type="SAM" id="Phobius"/>
    </source>
</evidence>
<keyword evidence="1" id="KW-0812">Transmembrane</keyword>
<accession>A0A3R9PB42</accession>
<evidence type="ECO:0000313" key="4">
    <source>
        <dbReference type="Proteomes" id="UP000278149"/>
    </source>
</evidence>
<dbReference type="InterPro" id="IPR002789">
    <property type="entry name" value="HerA_central"/>
</dbReference>
<keyword evidence="1" id="KW-0472">Membrane</keyword>
<organism evidence="3 4">
    <name type="scientific">Candidatus Korarchaeum cryptofilum</name>
    <dbReference type="NCBI Taxonomy" id="498846"/>
    <lineage>
        <taxon>Archaea</taxon>
        <taxon>Thermoproteota</taxon>
        <taxon>Candidatus Korarchaeia</taxon>
        <taxon>Candidatus Korarchaeales</taxon>
        <taxon>Candidatus Korarchaeaceae</taxon>
        <taxon>Candidatus Korarchaeum</taxon>
    </lineage>
</organism>
<sequence length="545" mass="61234">MKREDLDVYLLIAALMVLLLYKNYGNILKILMNLSIYLVMILAAASFIILIKMRRLSPRKGPLVVPARLSVYDKDANINLNKLKDIAEGMGLRIIFLISIGRSGLMGRSPGKVAYKVLLLGKDREMIRAGASAINSTSEGFKIELMERNLNPDLAQEIIEICDESEVASIGVGRNPERDEPLLELGERKGRVIGIPVGELTKHILVIGQTGSGKTTTVKRIIYEAWNLGIPSLVLDSHWEYRNLIFGMGGRIFCSRAGYPQICINPLISIPKGEKEIFLVAETLSSLLDLTPSQFYLLLKALRRLSDISSEKNPPNMYDLLMEIKGFSTSSQPEEESRASLVRKLEPLVSGDGEAIFKCDNILSTGFEEVPTLLELGDVESDLQKRLIAFFTLKRIKDYYIREEAKSRYPKLIVVLEEAEKLIPYYKDQIGMELISRLFAELRKFGVALVLVSQSLSEIPEGAVRNTGIKIIHKVESPSDLKFLRTFMREKNIVDKILTLAPGECIMNFPGGVESLQVRSVDELPLSRESVDEVIMMNSFYWISR</sequence>
<keyword evidence="3" id="KW-0067">ATP-binding</keyword>
<dbReference type="Pfam" id="PF01935">
    <property type="entry name" value="DUF87"/>
    <property type="match status" value="1"/>
</dbReference>
<keyword evidence="3" id="KW-0547">Nucleotide-binding</keyword>
<dbReference type="Gene3D" id="3.40.50.300">
    <property type="entry name" value="P-loop containing nucleotide triphosphate hydrolases"/>
    <property type="match status" value="2"/>
</dbReference>
<feature type="transmembrane region" description="Helical" evidence="1">
    <location>
        <begin position="7"/>
        <end position="24"/>
    </location>
</feature>
<evidence type="ECO:0000259" key="2">
    <source>
        <dbReference type="Pfam" id="PF01935"/>
    </source>
</evidence>
<dbReference type="Proteomes" id="UP000278149">
    <property type="component" value="Unassembled WGS sequence"/>
</dbReference>
<dbReference type="SUPFAM" id="SSF52540">
    <property type="entry name" value="P-loop containing nucleoside triphosphate hydrolases"/>
    <property type="match status" value="1"/>
</dbReference>
<name>A0A3R9PB42_9CREN</name>
<reference evidence="3 4" key="1">
    <citation type="submission" date="2018-10" db="EMBL/GenBank/DDBJ databases">
        <title>Co-occurring genomic capacity for anaerobic methane metabolism and dissimilatory sulfite reduction discovered in the Korarchaeota.</title>
        <authorList>
            <person name="Mckay L.J."/>
            <person name="Dlakic M."/>
            <person name="Fields M.W."/>
            <person name="Delmont T.O."/>
            <person name="Eren A.M."/>
            <person name="Jay Z.J."/>
            <person name="Klingelsmith K.B."/>
            <person name="Rusch D.B."/>
            <person name="Inskeep W.P."/>
        </authorList>
    </citation>
    <scope>NUCLEOTIDE SEQUENCE [LARGE SCALE GENOMIC DNA]</scope>
    <source>
        <strain evidence="3 4">WS</strain>
    </source>
</reference>
<proteinExistence type="predicted"/>
<dbReference type="AlphaFoldDB" id="A0A3R9PB42"/>
<dbReference type="PANTHER" id="PTHR30121:SF11">
    <property type="entry name" value="AAA+ ATPASE DOMAIN-CONTAINING PROTEIN"/>
    <property type="match status" value="1"/>
</dbReference>
<dbReference type="RefSeq" id="WP_125740518.1">
    <property type="nucleotide sequence ID" value="NZ_RCOR01000006.1"/>
</dbReference>
<protein>
    <submittedName>
        <fullName evidence="3">ATP-binding protein</fullName>
    </submittedName>
</protein>
<feature type="transmembrane region" description="Helical" evidence="1">
    <location>
        <begin position="30"/>
        <end position="51"/>
    </location>
</feature>
<feature type="domain" description="Helicase HerA central" evidence="2">
    <location>
        <begin position="199"/>
        <end position="355"/>
    </location>
</feature>
<dbReference type="InterPro" id="IPR027417">
    <property type="entry name" value="P-loop_NTPase"/>
</dbReference>
<dbReference type="InterPro" id="IPR051162">
    <property type="entry name" value="T4SS_component"/>
</dbReference>
<dbReference type="GO" id="GO:0005524">
    <property type="term" value="F:ATP binding"/>
    <property type="evidence" value="ECO:0007669"/>
    <property type="project" value="UniProtKB-KW"/>
</dbReference>